<name>A0A4R6Q2F1_9FIRM</name>
<dbReference type="AlphaFoldDB" id="A0A4R6Q2F1"/>
<protein>
    <submittedName>
        <fullName evidence="1">Uncharacterized protein</fullName>
    </submittedName>
</protein>
<gene>
    <name evidence="1" type="ORF">EV211_11536</name>
</gene>
<dbReference type="Proteomes" id="UP000295500">
    <property type="component" value="Unassembled WGS sequence"/>
</dbReference>
<evidence type="ECO:0000313" key="1">
    <source>
        <dbReference type="EMBL" id="TDP56414.1"/>
    </source>
</evidence>
<organism evidence="1 2">
    <name type="scientific">Aminicella lysinilytica</name>
    <dbReference type="NCBI Taxonomy" id="433323"/>
    <lineage>
        <taxon>Bacteria</taxon>
        <taxon>Bacillati</taxon>
        <taxon>Bacillota</taxon>
        <taxon>Clostridia</taxon>
        <taxon>Peptostreptococcales</taxon>
        <taxon>Anaerovoracaceae</taxon>
        <taxon>Aminicella</taxon>
    </lineage>
</organism>
<reference evidence="1 2" key="1">
    <citation type="submission" date="2019-03" db="EMBL/GenBank/DDBJ databases">
        <title>Genomic Encyclopedia of Type Strains, Phase IV (KMG-IV): sequencing the most valuable type-strain genomes for metagenomic binning, comparative biology and taxonomic classification.</title>
        <authorList>
            <person name="Goeker M."/>
        </authorList>
    </citation>
    <scope>NUCLEOTIDE SEQUENCE [LARGE SCALE GENOMIC DNA]</scope>
    <source>
        <strain evidence="1 2">DSM 28287</strain>
    </source>
</reference>
<comment type="caution">
    <text evidence="1">The sequence shown here is derived from an EMBL/GenBank/DDBJ whole genome shotgun (WGS) entry which is preliminary data.</text>
</comment>
<proteinExistence type="predicted"/>
<keyword evidence="2" id="KW-1185">Reference proteome</keyword>
<dbReference type="EMBL" id="SNXO01000015">
    <property type="protein sequence ID" value="TDP56414.1"/>
    <property type="molecule type" value="Genomic_DNA"/>
</dbReference>
<accession>A0A4R6Q2F1</accession>
<sequence length="38" mass="4363">MNRHQTVIKYSNKGILLVAVVLFLMEQKAGIQKVLHQN</sequence>
<evidence type="ECO:0000313" key="2">
    <source>
        <dbReference type="Proteomes" id="UP000295500"/>
    </source>
</evidence>